<keyword evidence="8" id="KW-1185">Reference proteome</keyword>
<dbReference type="Gene3D" id="1.10.510.10">
    <property type="entry name" value="Transferase(Phosphotransferase) domain 1"/>
    <property type="match status" value="1"/>
</dbReference>
<dbReference type="eggNOG" id="COG0515">
    <property type="taxonomic scope" value="Bacteria"/>
</dbReference>
<dbReference type="SUPFAM" id="SSF49879">
    <property type="entry name" value="SMAD/FHA domain"/>
    <property type="match status" value="1"/>
</dbReference>
<dbReference type="Pfam" id="PF00498">
    <property type="entry name" value="FHA"/>
    <property type="match status" value="1"/>
</dbReference>
<keyword evidence="4" id="KW-0067">ATP-binding</keyword>
<dbReference type="InterPro" id="IPR000719">
    <property type="entry name" value="Prot_kinase_dom"/>
</dbReference>
<dbReference type="Gene3D" id="3.30.200.20">
    <property type="entry name" value="Phosphorylase Kinase, domain 1"/>
    <property type="match status" value="1"/>
</dbReference>
<evidence type="ECO:0000256" key="2">
    <source>
        <dbReference type="ARBA" id="ARBA00022741"/>
    </source>
</evidence>
<dbReference type="CDD" id="cd00060">
    <property type="entry name" value="FHA"/>
    <property type="match status" value="1"/>
</dbReference>
<evidence type="ECO:0000259" key="5">
    <source>
        <dbReference type="PROSITE" id="PS50006"/>
    </source>
</evidence>
<keyword evidence="3 7" id="KW-0418">Kinase</keyword>
<evidence type="ECO:0000256" key="4">
    <source>
        <dbReference type="ARBA" id="ARBA00022840"/>
    </source>
</evidence>
<feature type="domain" description="Protein kinase" evidence="6">
    <location>
        <begin position="123"/>
        <end position="409"/>
    </location>
</feature>
<dbReference type="PANTHER" id="PTHR43289">
    <property type="entry name" value="MITOGEN-ACTIVATED PROTEIN KINASE KINASE KINASE 20-RELATED"/>
    <property type="match status" value="1"/>
</dbReference>
<keyword evidence="1" id="KW-0808">Transferase</keyword>
<evidence type="ECO:0000313" key="7">
    <source>
        <dbReference type="EMBL" id="EDY19543.1"/>
    </source>
</evidence>
<dbReference type="InParanoid" id="B4D1D1"/>
<dbReference type="GO" id="GO:0004674">
    <property type="term" value="F:protein serine/threonine kinase activity"/>
    <property type="evidence" value="ECO:0007669"/>
    <property type="project" value="UniProtKB-KW"/>
</dbReference>
<keyword evidence="2" id="KW-0547">Nucleotide-binding</keyword>
<keyword evidence="7" id="KW-0723">Serine/threonine-protein kinase</keyword>
<name>B4D1D1_9BACT</name>
<dbReference type="InterPro" id="IPR000253">
    <property type="entry name" value="FHA_dom"/>
</dbReference>
<dbReference type="Proteomes" id="UP000005824">
    <property type="component" value="Unassembled WGS sequence"/>
</dbReference>
<dbReference type="GO" id="GO:0005524">
    <property type="term" value="F:ATP binding"/>
    <property type="evidence" value="ECO:0007669"/>
    <property type="project" value="UniProtKB-KW"/>
</dbReference>
<organism evidence="7 8">
    <name type="scientific">Chthoniobacter flavus Ellin428</name>
    <dbReference type="NCBI Taxonomy" id="497964"/>
    <lineage>
        <taxon>Bacteria</taxon>
        <taxon>Pseudomonadati</taxon>
        <taxon>Verrucomicrobiota</taxon>
        <taxon>Spartobacteria</taxon>
        <taxon>Chthoniobacterales</taxon>
        <taxon>Chthoniobacteraceae</taxon>
        <taxon>Chthoniobacter</taxon>
    </lineage>
</organism>
<dbReference type="EMBL" id="ABVL01000007">
    <property type="protein sequence ID" value="EDY19543.1"/>
    <property type="molecule type" value="Genomic_DNA"/>
</dbReference>
<dbReference type="AlphaFoldDB" id="B4D1D1"/>
<dbReference type="PROSITE" id="PS50006">
    <property type="entry name" value="FHA_DOMAIN"/>
    <property type="match status" value="1"/>
</dbReference>
<dbReference type="Pfam" id="PF00069">
    <property type="entry name" value="Pkinase"/>
    <property type="match status" value="1"/>
</dbReference>
<evidence type="ECO:0000259" key="6">
    <source>
        <dbReference type="PROSITE" id="PS50011"/>
    </source>
</evidence>
<comment type="caution">
    <text evidence="7">The sequence shown here is derived from an EMBL/GenBank/DDBJ whole genome shotgun (WGS) entry which is preliminary data.</text>
</comment>
<accession>B4D1D1</accession>
<dbReference type="InterPro" id="IPR011009">
    <property type="entry name" value="Kinase-like_dom_sf"/>
</dbReference>
<dbReference type="InterPro" id="IPR008984">
    <property type="entry name" value="SMAD_FHA_dom_sf"/>
</dbReference>
<sequence length="429" mass="46579">MAGSFLALEAVVEQDDRVLARCLLHRGKYIIGHERRNEIVVDGDSISGRHAQLAVATEEHFYLKDLGSANGTCVDGHPIEQEVSITIDSEITLGHARLTFQRGGLPASIFRHLPENFLRQSRYEFGKVIIEGRTSTIYEARDTILQRRVAVKVLNRASLSNIPLVLAFIRENQIAAQLTHSGILPVYDFGLDEEIGLFSATRFIEGESLGELLSGMATGHSEAPLATLYTLLAIFLRACDTVAYAHAAGVIHGCLHPEAIIFGRFGEVFIDHWGTATIGEPRDHDRPRLQAPEVSAPPPISRCVAPEQAADAENIDARADVYALGAILFRILTLRYFNNGESDEEIVAEAVRPKLTPEDALVAAPAPAHLPGGVLPDRLAAVCASALSFNREERLATAHDLKLAVAHFLEHATGGNSAAKKKAGLLGRH</sequence>
<dbReference type="SUPFAM" id="SSF56112">
    <property type="entry name" value="Protein kinase-like (PK-like)"/>
    <property type="match status" value="1"/>
</dbReference>
<dbReference type="CDD" id="cd14014">
    <property type="entry name" value="STKc_PknB_like"/>
    <property type="match status" value="1"/>
</dbReference>
<dbReference type="PROSITE" id="PS50011">
    <property type="entry name" value="PROTEIN_KINASE_DOM"/>
    <property type="match status" value="1"/>
</dbReference>
<gene>
    <name evidence="7" type="ORF">CfE428DRAFT_2719</name>
</gene>
<evidence type="ECO:0000256" key="3">
    <source>
        <dbReference type="ARBA" id="ARBA00022777"/>
    </source>
</evidence>
<dbReference type="Gene3D" id="2.60.200.20">
    <property type="match status" value="1"/>
</dbReference>
<dbReference type="PANTHER" id="PTHR43289:SF6">
    <property type="entry name" value="SERINE_THREONINE-PROTEIN KINASE NEKL-3"/>
    <property type="match status" value="1"/>
</dbReference>
<protein>
    <submittedName>
        <fullName evidence="7">Serine/threonine protein kinase with FHA domain</fullName>
    </submittedName>
</protein>
<dbReference type="RefSeq" id="WP_006980044.1">
    <property type="nucleotide sequence ID" value="NZ_ABVL01000007.1"/>
</dbReference>
<evidence type="ECO:0000313" key="8">
    <source>
        <dbReference type="Proteomes" id="UP000005824"/>
    </source>
</evidence>
<feature type="domain" description="FHA" evidence="5">
    <location>
        <begin position="29"/>
        <end position="79"/>
    </location>
</feature>
<dbReference type="SMART" id="SM00220">
    <property type="entry name" value="S_TKc"/>
    <property type="match status" value="1"/>
</dbReference>
<dbReference type="STRING" id="497964.CfE428DRAFT_2719"/>
<dbReference type="SMART" id="SM00240">
    <property type="entry name" value="FHA"/>
    <property type="match status" value="1"/>
</dbReference>
<evidence type="ECO:0000256" key="1">
    <source>
        <dbReference type="ARBA" id="ARBA00022679"/>
    </source>
</evidence>
<proteinExistence type="predicted"/>
<reference evidence="7 8" key="1">
    <citation type="journal article" date="2011" name="J. Bacteriol.">
        <title>Genome sequence of Chthoniobacter flavus Ellin428, an aerobic heterotrophic soil bacterium.</title>
        <authorList>
            <person name="Kant R."/>
            <person name="van Passel M.W."/>
            <person name="Palva A."/>
            <person name="Lucas S."/>
            <person name="Lapidus A."/>
            <person name="Glavina Del Rio T."/>
            <person name="Dalin E."/>
            <person name="Tice H."/>
            <person name="Bruce D."/>
            <person name="Goodwin L."/>
            <person name="Pitluck S."/>
            <person name="Larimer F.W."/>
            <person name="Land M.L."/>
            <person name="Hauser L."/>
            <person name="Sangwan P."/>
            <person name="de Vos W.M."/>
            <person name="Janssen P.H."/>
            <person name="Smidt H."/>
        </authorList>
    </citation>
    <scope>NUCLEOTIDE SEQUENCE [LARGE SCALE GENOMIC DNA]</scope>
    <source>
        <strain evidence="7 8">Ellin428</strain>
    </source>
</reference>